<reference evidence="1 2" key="1">
    <citation type="journal article" date="2015" name="Nature">
        <title>rRNA introns, odd ribosomes, and small enigmatic genomes across a large radiation of phyla.</title>
        <authorList>
            <person name="Brown C.T."/>
            <person name="Hug L.A."/>
            <person name="Thomas B.C."/>
            <person name="Sharon I."/>
            <person name="Castelle C.J."/>
            <person name="Singh A."/>
            <person name="Wilkins M.J."/>
            <person name="Williams K.H."/>
            <person name="Banfield J.F."/>
        </authorList>
    </citation>
    <scope>NUCLEOTIDE SEQUENCE [LARGE SCALE GENOMIC DNA]</scope>
</reference>
<evidence type="ECO:0000313" key="1">
    <source>
        <dbReference type="EMBL" id="KKS46976.1"/>
    </source>
</evidence>
<evidence type="ECO:0000313" key="2">
    <source>
        <dbReference type="Proteomes" id="UP000034036"/>
    </source>
</evidence>
<dbReference type="EMBL" id="LCDF01000021">
    <property type="protein sequence ID" value="KKS46976.1"/>
    <property type="molecule type" value="Genomic_DNA"/>
</dbReference>
<name>A0A0G1BL04_9BACT</name>
<sequence length="50" mass="5857">MNSQYKKLDEVEAQCWENWELLIEKFAEKKAIESSLPILKVTQLFVGSIQ</sequence>
<proteinExistence type="predicted"/>
<organism evidence="1 2">
    <name type="scientific">Candidatus Giovannonibacteria bacterium GW2011_GWF2_42_19</name>
    <dbReference type="NCBI Taxonomy" id="1618659"/>
    <lineage>
        <taxon>Bacteria</taxon>
        <taxon>Candidatus Giovannoniibacteriota</taxon>
    </lineage>
</organism>
<dbReference type="AlphaFoldDB" id="A0A0G1BL04"/>
<protein>
    <submittedName>
        <fullName evidence="1">Uncharacterized protein</fullName>
    </submittedName>
</protein>
<accession>A0A0G1BL04</accession>
<dbReference type="Proteomes" id="UP000034036">
    <property type="component" value="Unassembled WGS sequence"/>
</dbReference>
<comment type="caution">
    <text evidence="1">The sequence shown here is derived from an EMBL/GenBank/DDBJ whole genome shotgun (WGS) entry which is preliminary data.</text>
</comment>
<dbReference type="PATRIC" id="fig|1618659.3.peg.715"/>
<gene>
    <name evidence="1" type="ORF">UV11_C0021G0007</name>
</gene>